<dbReference type="Proteomes" id="UP001162164">
    <property type="component" value="Unassembled WGS sequence"/>
</dbReference>
<keyword evidence="2" id="KW-0245">EGF-like domain</keyword>
<comment type="caution">
    <text evidence="2">Lacks conserved residue(s) required for the propagation of feature annotation.</text>
</comment>
<dbReference type="InterPro" id="IPR035914">
    <property type="entry name" value="Sperma_CUB_dom_sf"/>
</dbReference>
<dbReference type="InterPro" id="IPR000859">
    <property type="entry name" value="CUB_dom"/>
</dbReference>
<dbReference type="CDD" id="cd00054">
    <property type="entry name" value="EGF_CA"/>
    <property type="match status" value="1"/>
</dbReference>
<proteinExistence type="predicted"/>
<evidence type="ECO:0000259" key="4">
    <source>
        <dbReference type="PROSITE" id="PS01180"/>
    </source>
</evidence>
<accession>A0ABQ9K3F0</accession>
<feature type="signal peptide" evidence="3">
    <location>
        <begin position="1"/>
        <end position="23"/>
    </location>
</feature>
<dbReference type="Gene3D" id="2.10.25.10">
    <property type="entry name" value="Laminin"/>
    <property type="match status" value="1"/>
</dbReference>
<organism evidence="6 7">
    <name type="scientific">Molorchus minor</name>
    <dbReference type="NCBI Taxonomy" id="1323400"/>
    <lineage>
        <taxon>Eukaryota</taxon>
        <taxon>Metazoa</taxon>
        <taxon>Ecdysozoa</taxon>
        <taxon>Arthropoda</taxon>
        <taxon>Hexapoda</taxon>
        <taxon>Insecta</taxon>
        <taxon>Pterygota</taxon>
        <taxon>Neoptera</taxon>
        <taxon>Endopterygota</taxon>
        <taxon>Coleoptera</taxon>
        <taxon>Polyphaga</taxon>
        <taxon>Cucujiformia</taxon>
        <taxon>Chrysomeloidea</taxon>
        <taxon>Cerambycidae</taxon>
        <taxon>Lamiinae</taxon>
        <taxon>Monochamini</taxon>
        <taxon>Molorchus</taxon>
    </lineage>
</organism>
<dbReference type="PROSITE" id="PS50026">
    <property type="entry name" value="EGF_3"/>
    <property type="match status" value="1"/>
</dbReference>
<feature type="chain" id="PRO_5045908391" evidence="3">
    <location>
        <begin position="24"/>
        <end position="218"/>
    </location>
</feature>
<dbReference type="SUPFAM" id="SSF57196">
    <property type="entry name" value="EGF/Laminin"/>
    <property type="match status" value="1"/>
</dbReference>
<name>A0ABQ9K3F0_9CUCU</name>
<keyword evidence="7" id="KW-1185">Reference proteome</keyword>
<keyword evidence="1 2" id="KW-1015">Disulfide bond</keyword>
<evidence type="ECO:0000313" key="6">
    <source>
        <dbReference type="EMBL" id="KAJ8984859.1"/>
    </source>
</evidence>
<dbReference type="PROSITE" id="PS00010">
    <property type="entry name" value="ASX_HYDROXYL"/>
    <property type="match status" value="1"/>
</dbReference>
<dbReference type="PROSITE" id="PS01180">
    <property type="entry name" value="CUB"/>
    <property type="match status" value="1"/>
</dbReference>
<comment type="caution">
    <text evidence="6">The sequence shown here is derived from an EMBL/GenBank/DDBJ whole genome shotgun (WGS) entry which is preliminary data.</text>
</comment>
<evidence type="ECO:0000256" key="2">
    <source>
        <dbReference type="PROSITE-ProRule" id="PRU00076"/>
    </source>
</evidence>
<dbReference type="SUPFAM" id="SSF49854">
    <property type="entry name" value="Spermadhesin, CUB domain"/>
    <property type="match status" value="1"/>
</dbReference>
<feature type="disulfide bond" evidence="2">
    <location>
        <begin position="186"/>
        <end position="195"/>
    </location>
</feature>
<sequence length="218" mass="24299">MEVQLCVLILFAWSITIVPVAAGRRGCGGTYTAARGIIHTPNFPDPFKVPIDCEWVIDAQHESSPNTSIVVYLTQLFVFEGLTFTEYQLYGSDYKINPRIVHKVNETNISGVRWVQTYQSFLVIQLKLPSIDSAHLRVLDRFLEVYGFNITYEITAGHARPDSCTMMDCGFTGVCYDHYTKFECECFPGYSGPTCSDGPKSFCHSDGVATCENGATCL</sequence>
<keyword evidence="3" id="KW-0732">Signal</keyword>
<feature type="domain" description="CUB" evidence="4">
    <location>
        <begin position="27"/>
        <end position="155"/>
    </location>
</feature>
<reference evidence="6" key="1">
    <citation type="journal article" date="2023" name="Insect Mol. Biol.">
        <title>Genome sequencing provides insights into the evolution of gene families encoding plant cell wall-degrading enzymes in longhorned beetles.</title>
        <authorList>
            <person name="Shin N.R."/>
            <person name="Okamura Y."/>
            <person name="Kirsch R."/>
            <person name="Pauchet Y."/>
        </authorList>
    </citation>
    <scope>NUCLEOTIDE SEQUENCE</scope>
    <source>
        <strain evidence="6">MMC_N1</strain>
    </source>
</reference>
<feature type="domain" description="EGF-like" evidence="5">
    <location>
        <begin position="160"/>
        <end position="196"/>
    </location>
</feature>
<dbReference type="PROSITE" id="PS01186">
    <property type="entry name" value="EGF_2"/>
    <property type="match status" value="1"/>
</dbReference>
<protein>
    <submittedName>
        <fullName evidence="6">Uncharacterized protein</fullName>
    </submittedName>
</protein>
<dbReference type="EMBL" id="JAPWTJ010000025">
    <property type="protein sequence ID" value="KAJ8984859.1"/>
    <property type="molecule type" value="Genomic_DNA"/>
</dbReference>
<dbReference type="PROSITE" id="PS00022">
    <property type="entry name" value="EGF_1"/>
    <property type="match status" value="1"/>
</dbReference>
<evidence type="ECO:0000313" key="7">
    <source>
        <dbReference type="Proteomes" id="UP001162164"/>
    </source>
</evidence>
<evidence type="ECO:0000256" key="3">
    <source>
        <dbReference type="SAM" id="SignalP"/>
    </source>
</evidence>
<evidence type="ECO:0000256" key="1">
    <source>
        <dbReference type="ARBA" id="ARBA00023157"/>
    </source>
</evidence>
<dbReference type="InterPro" id="IPR000742">
    <property type="entry name" value="EGF"/>
</dbReference>
<gene>
    <name evidence="6" type="ORF">NQ317_013060</name>
</gene>
<evidence type="ECO:0000259" key="5">
    <source>
        <dbReference type="PROSITE" id="PS50026"/>
    </source>
</evidence>
<dbReference type="InterPro" id="IPR000152">
    <property type="entry name" value="EGF-type_Asp/Asn_hydroxyl_site"/>
</dbReference>
<dbReference type="Pfam" id="PF00431">
    <property type="entry name" value="CUB"/>
    <property type="match status" value="1"/>
</dbReference>
<dbReference type="Gene3D" id="2.60.120.290">
    <property type="entry name" value="Spermadhesin, CUB domain"/>
    <property type="match status" value="1"/>
</dbReference>